<dbReference type="Proteomes" id="UP000593562">
    <property type="component" value="Unassembled WGS sequence"/>
</dbReference>
<organism evidence="3 4">
    <name type="scientific">Tripterygium wilfordii</name>
    <name type="common">Thunder God vine</name>
    <dbReference type="NCBI Taxonomy" id="458696"/>
    <lineage>
        <taxon>Eukaryota</taxon>
        <taxon>Viridiplantae</taxon>
        <taxon>Streptophyta</taxon>
        <taxon>Embryophyta</taxon>
        <taxon>Tracheophyta</taxon>
        <taxon>Spermatophyta</taxon>
        <taxon>Magnoliopsida</taxon>
        <taxon>eudicotyledons</taxon>
        <taxon>Gunneridae</taxon>
        <taxon>Pentapetalae</taxon>
        <taxon>rosids</taxon>
        <taxon>fabids</taxon>
        <taxon>Celastrales</taxon>
        <taxon>Celastraceae</taxon>
        <taxon>Tripterygium</taxon>
    </lineage>
</organism>
<proteinExistence type="inferred from homology"/>
<dbReference type="FunCoup" id="A0A7J7C6C6">
    <property type="interactions" value="70"/>
</dbReference>
<evidence type="ECO:0000256" key="2">
    <source>
        <dbReference type="SAM" id="Coils"/>
    </source>
</evidence>
<sequence length="109" mass="11964">MQSAMEKLSNIARVAKAKVTICKAKVEEQAEKATARTIEQRELAHERRKAKEARAQMKLHQAKARHAEKKLSRRAHQYNQPVAPTAAPAAAATVPTYPAGGHLPGHVLK</sequence>
<dbReference type="InterPro" id="IPR005513">
    <property type="entry name" value="LEA_1"/>
</dbReference>
<dbReference type="EMBL" id="JAAARO010000020">
    <property type="protein sequence ID" value="KAF5729694.1"/>
    <property type="molecule type" value="Genomic_DNA"/>
</dbReference>
<evidence type="ECO:0000256" key="1">
    <source>
        <dbReference type="ARBA" id="ARBA00010975"/>
    </source>
</evidence>
<dbReference type="Pfam" id="PF03760">
    <property type="entry name" value="LEA_1"/>
    <property type="match status" value="1"/>
</dbReference>
<protein>
    <submittedName>
        <fullName evidence="3">Uncharacterized protein</fullName>
    </submittedName>
</protein>
<comment type="similarity">
    <text evidence="1">Belongs to the LEA type 1 family.</text>
</comment>
<comment type="caution">
    <text evidence="3">The sequence shown here is derived from an EMBL/GenBank/DDBJ whole genome shotgun (WGS) entry which is preliminary data.</text>
</comment>
<name>A0A7J7C6C6_TRIWF</name>
<feature type="coiled-coil region" evidence="2">
    <location>
        <begin position="36"/>
        <end position="70"/>
    </location>
</feature>
<dbReference type="AlphaFoldDB" id="A0A7J7C6C6"/>
<gene>
    <name evidence="3" type="ORF">HS088_TW20G00058</name>
</gene>
<keyword evidence="2" id="KW-0175">Coiled coil</keyword>
<evidence type="ECO:0000313" key="4">
    <source>
        <dbReference type="Proteomes" id="UP000593562"/>
    </source>
</evidence>
<dbReference type="GO" id="GO:0009793">
    <property type="term" value="P:embryo development ending in seed dormancy"/>
    <property type="evidence" value="ECO:0007669"/>
    <property type="project" value="InterPro"/>
</dbReference>
<reference evidence="3 4" key="1">
    <citation type="journal article" date="2020" name="Nat. Commun.">
        <title>Genome of Tripterygium wilfordii and identification of cytochrome P450 involved in triptolide biosynthesis.</title>
        <authorList>
            <person name="Tu L."/>
            <person name="Su P."/>
            <person name="Zhang Z."/>
            <person name="Gao L."/>
            <person name="Wang J."/>
            <person name="Hu T."/>
            <person name="Zhou J."/>
            <person name="Zhang Y."/>
            <person name="Zhao Y."/>
            <person name="Liu Y."/>
            <person name="Song Y."/>
            <person name="Tong Y."/>
            <person name="Lu Y."/>
            <person name="Yang J."/>
            <person name="Xu C."/>
            <person name="Jia M."/>
            <person name="Peters R.J."/>
            <person name="Huang L."/>
            <person name="Gao W."/>
        </authorList>
    </citation>
    <scope>NUCLEOTIDE SEQUENCE [LARGE SCALE GENOMIC DNA]</scope>
    <source>
        <strain evidence="4">cv. XIE 37</strain>
        <tissue evidence="3">Leaf</tissue>
    </source>
</reference>
<keyword evidence="4" id="KW-1185">Reference proteome</keyword>
<dbReference type="PANTHER" id="PTHR33493:SF6">
    <property type="entry name" value="LATE EMBRYOGENESIS ABUNDANT PROTEIN 6"/>
    <property type="match status" value="1"/>
</dbReference>
<accession>A0A7J7C6C6</accession>
<evidence type="ECO:0000313" key="3">
    <source>
        <dbReference type="EMBL" id="KAF5729694.1"/>
    </source>
</evidence>
<dbReference type="InParanoid" id="A0A7J7C6C6"/>
<dbReference type="OrthoDB" id="695393at2759"/>
<dbReference type="PANTHER" id="PTHR33493">
    <property type="entry name" value="LATE EMBRYOGENESIS ABUNDANT PROTEIN 6-RELATED"/>
    <property type="match status" value="1"/>
</dbReference>